<gene>
    <name evidence="2" type="ORF">GCM10010307_17460</name>
</gene>
<evidence type="ECO:0000259" key="1">
    <source>
        <dbReference type="Pfam" id="PF12728"/>
    </source>
</evidence>
<dbReference type="InterPro" id="IPR009061">
    <property type="entry name" value="DNA-bd_dom_put_sf"/>
</dbReference>
<keyword evidence="3" id="KW-1185">Reference proteome</keyword>
<sequence length="61" mass="7057">MARDEMLTISQVAEEIGVPLSTFYRWRQCRKGPKSIRLPNGAVRIRRSELERWIAALEEAA</sequence>
<proteinExistence type="predicted"/>
<organism evidence="2 3">
    <name type="scientific">Streptomyces vastus</name>
    <dbReference type="NCBI Taxonomy" id="285451"/>
    <lineage>
        <taxon>Bacteria</taxon>
        <taxon>Bacillati</taxon>
        <taxon>Actinomycetota</taxon>
        <taxon>Actinomycetes</taxon>
        <taxon>Kitasatosporales</taxon>
        <taxon>Streptomycetaceae</taxon>
        <taxon>Streptomyces</taxon>
    </lineage>
</organism>
<evidence type="ECO:0000313" key="3">
    <source>
        <dbReference type="Proteomes" id="UP001500151"/>
    </source>
</evidence>
<dbReference type="InterPro" id="IPR041657">
    <property type="entry name" value="HTH_17"/>
</dbReference>
<protein>
    <submittedName>
        <fullName evidence="2">Helix-turn-helix domain-containing protein</fullName>
    </submittedName>
</protein>
<accession>A0ABP6CTE5</accession>
<comment type="caution">
    <text evidence="2">The sequence shown here is derived from an EMBL/GenBank/DDBJ whole genome shotgun (WGS) entry which is preliminary data.</text>
</comment>
<dbReference type="Pfam" id="PF12728">
    <property type="entry name" value="HTH_17"/>
    <property type="match status" value="1"/>
</dbReference>
<dbReference type="EMBL" id="BAAASJ010000020">
    <property type="protein sequence ID" value="GAA2627970.1"/>
    <property type="molecule type" value="Genomic_DNA"/>
</dbReference>
<evidence type="ECO:0000313" key="2">
    <source>
        <dbReference type="EMBL" id="GAA2627970.1"/>
    </source>
</evidence>
<feature type="domain" description="Helix-turn-helix" evidence="1">
    <location>
        <begin position="6"/>
        <end position="56"/>
    </location>
</feature>
<name>A0ABP6CTE5_9ACTN</name>
<reference evidence="3" key="1">
    <citation type="journal article" date="2019" name="Int. J. Syst. Evol. Microbiol.">
        <title>The Global Catalogue of Microorganisms (GCM) 10K type strain sequencing project: providing services to taxonomists for standard genome sequencing and annotation.</title>
        <authorList>
            <consortium name="The Broad Institute Genomics Platform"/>
            <consortium name="The Broad Institute Genome Sequencing Center for Infectious Disease"/>
            <person name="Wu L."/>
            <person name="Ma J."/>
        </authorList>
    </citation>
    <scope>NUCLEOTIDE SEQUENCE [LARGE SCALE GENOMIC DNA]</scope>
    <source>
        <strain evidence="3">JCM 4524</strain>
    </source>
</reference>
<dbReference type="SUPFAM" id="SSF46955">
    <property type="entry name" value="Putative DNA-binding domain"/>
    <property type="match status" value="1"/>
</dbReference>
<dbReference type="Proteomes" id="UP001500151">
    <property type="component" value="Unassembled WGS sequence"/>
</dbReference>